<dbReference type="Pfam" id="PF03198">
    <property type="entry name" value="Glyco_hydro_72"/>
    <property type="match status" value="1"/>
</dbReference>
<evidence type="ECO:0000256" key="1">
    <source>
        <dbReference type="ARBA" id="ARBA00004609"/>
    </source>
</evidence>
<evidence type="ECO:0000313" key="12">
    <source>
        <dbReference type="EMBL" id="KAK4241303.1"/>
    </source>
</evidence>
<keyword evidence="4 9" id="KW-0808">Transferase</keyword>
<name>A0AAN7CFT3_9PEZI</name>
<evidence type="ECO:0000256" key="3">
    <source>
        <dbReference type="ARBA" id="ARBA00022622"/>
    </source>
</evidence>
<feature type="compositionally biased region" description="Low complexity" evidence="10">
    <location>
        <begin position="396"/>
        <end position="415"/>
    </location>
</feature>
<feature type="signal peptide" evidence="9">
    <location>
        <begin position="1"/>
        <end position="18"/>
    </location>
</feature>
<dbReference type="InterPro" id="IPR017853">
    <property type="entry name" value="GH"/>
</dbReference>
<feature type="region of interest" description="Disordered" evidence="10">
    <location>
        <begin position="380"/>
        <end position="415"/>
    </location>
</feature>
<dbReference type="PANTHER" id="PTHR31468">
    <property type="entry name" value="1,3-BETA-GLUCANOSYLTRANSFERASE GAS1"/>
    <property type="match status" value="1"/>
</dbReference>
<evidence type="ECO:0000256" key="5">
    <source>
        <dbReference type="ARBA" id="ARBA00022729"/>
    </source>
</evidence>
<evidence type="ECO:0000256" key="6">
    <source>
        <dbReference type="ARBA" id="ARBA00023136"/>
    </source>
</evidence>
<keyword evidence="5 9" id="KW-0732">Signal</keyword>
<reference evidence="12" key="1">
    <citation type="journal article" date="2023" name="Mol. Phylogenet. Evol.">
        <title>Genome-scale phylogeny and comparative genomics of the fungal order Sordariales.</title>
        <authorList>
            <person name="Hensen N."/>
            <person name="Bonometti L."/>
            <person name="Westerberg I."/>
            <person name="Brannstrom I.O."/>
            <person name="Guillou S."/>
            <person name="Cros-Aarteil S."/>
            <person name="Calhoun S."/>
            <person name="Haridas S."/>
            <person name="Kuo A."/>
            <person name="Mondo S."/>
            <person name="Pangilinan J."/>
            <person name="Riley R."/>
            <person name="LaButti K."/>
            <person name="Andreopoulos B."/>
            <person name="Lipzen A."/>
            <person name="Chen C."/>
            <person name="Yan M."/>
            <person name="Daum C."/>
            <person name="Ng V."/>
            <person name="Clum A."/>
            <person name="Steindorff A."/>
            <person name="Ohm R.A."/>
            <person name="Martin F."/>
            <person name="Silar P."/>
            <person name="Natvig D.O."/>
            <person name="Lalanne C."/>
            <person name="Gautier V."/>
            <person name="Ament-Velasquez S.L."/>
            <person name="Kruys A."/>
            <person name="Hutchinson M.I."/>
            <person name="Powell A.J."/>
            <person name="Barry K."/>
            <person name="Miller A.N."/>
            <person name="Grigoriev I.V."/>
            <person name="Debuchy R."/>
            <person name="Gladieux P."/>
            <person name="Hiltunen Thoren M."/>
            <person name="Johannesson H."/>
        </authorList>
    </citation>
    <scope>NUCLEOTIDE SEQUENCE</scope>
    <source>
        <strain evidence="12">CBS 532.94</strain>
    </source>
</reference>
<dbReference type="PANTHER" id="PTHR31468:SF5">
    <property type="entry name" value="1,3-BETA-GLUCANOSYLTRANSFERASE GAS5"/>
    <property type="match status" value="1"/>
</dbReference>
<dbReference type="Pfam" id="PF13185">
    <property type="entry name" value="GAF_2"/>
    <property type="match status" value="1"/>
</dbReference>
<dbReference type="InterPro" id="IPR004886">
    <property type="entry name" value="Glucanosyltransferase"/>
</dbReference>
<dbReference type="GO" id="GO:0071970">
    <property type="term" value="P:fungal-type cell wall (1-&gt;3)-beta-D-glucan biosynthetic process"/>
    <property type="evidence" value="ECO:0007669"/>
    <property type="project" value="TreeGrafter"/>
</dbReference>
<comment type="caution">
    <text evidence="12">The sequence shown here is derived from an EMBL/GenBank/DDBJ whole genome shotgun (WGS) entry which is preliminary data.</text>
</comment>
<dbReference type="SUPFAM" id="SSF51445">
    <property type="entry name" value="(Trans)glycosidases"/>
    <property type="match status" value="1"/>
</dbReference>
<evidence type="ECO:0000256" key="7">
    <source>
        <dbReference type="ARBA" id="ARBA00023180"/>
    </source>
</evidence>
<keyword evidence="8 9" id="KW-0449">Lipoprotein</keyword>
<dbReference type="Proteomes" id="UP001303760">
    <property type="component" value="Unassembled WGS sequence"/>
</dbReference>
<evidence type="ECO:0000256" key="10">
    <source>
        <dbReference type="SAM" id="MobiDB-lite"/>
    </source>
</evidence>
<keyword evidence="13" id="KW-1185">Reference proteome</keyword>
<feature type="domain" description="GAF" evidence="11">
    <location>
        <begin position="500"/>
        <end position="605"/>
    </location>
</feature>
<dbReference type="InterPro" id="IPR000614">
    <property type="entry name" value="FRMsr_CS"/>
</dbReference>
<keyword evidence="3 9" id="KW-0336">GPI-anchor</keyword>
<accession>A0AAN7CFT3</accession>
<feature type="chain" id="PRO_5042667452" description="1,3-beta-glucanosyltransferase" evidence="9">
    <location>
        <begin position="19"/>
        <end position="611"/>
    </location>
</feature>
<evidence type="ECO:0000256" key="8">
    <source>
        <dbReference type="ARBA" id="ARBA00023288"/>
    </source>
</evidence>
<dbReference type="GO" id="GO:0042124">
    <property type="term" value="F:1,3-beta-glucanosyltransferase activity"/>
    <property type="evidence" value="ECO:0007669"/>
    <property type="project" value="TreeGrafter"/>
</dbReference>
<comment type="similarity">
    <text evidence="2 9">Belongs to the glycosyl hydrolase 72 family.</text>
</comment>
<sequence length="611" mass="64864">MKPFTLAPVLAVLGLAAANPTPTKPEPPSKRASLPTVTVSGNAFWQGKTRFYIRGVDYQPGGSSNMADPLADTTVCKRDIAEFKKLGINTVRVYITDNSANHDECMSALADAGIYAIIDANNPLYSINRADPGPSYNTKYLQSVFATIDAFIKYDNTLAFFSGNEVVNDNVTSTLAAQYVKAVTRDMRQYIKSRGYRSVPVGYSAADVAQNRMQLAHYMNCGSDDERSDFFAFNDYSWCNSNFQESGWDQKVKNFTGYGIAIFLSEYGCTTNGRDFGEIKALMSDEMTSVYSGGLMYEYAMEDNGFGIASIASPQATTVKELSGFSKFASALSANPAPTGDGGFTSTTKSVACPTKDANWLVDTTLLPAIPDNAKKFMSEGAGAGPGLKGDGSQQAADSGTSTGTATPGSGAVAAGASASSSKNAAVRAGGVNAGFDKAPLIVSGLALVLTLTGTLLLNLANAASLLWHAYKSLPSPSNKVNWAGFYTLDPLSPPSQPQLILGPFQGKVACQTIAFGRGVCGTAAATQQTQLVPDVQSFPGHIACDGDSRSEIVVPITVPVCKEGREEEEERRKVVGIIDVDCAEVNGFDETDRVWLERLAGVIARCCDWP</sequence>
<dbReference type="Gene3D" id="3.20.20.80">
    <property type="entry name" value="Glycosidases"/>
    <property type="match status" value="1"/>
</dbReference>
<dbReference type="PROSITE" id="PS01320">
    <property type="entry name" value="UPF0067"/>
    <property type="match status" value="1"/>
</dbReference>
<keyword evidence="6 9" id="KW-0472">Membrane</keyword>
<dbReference type="GO" id="GO:0005886">
    <property type="term" value="C:plasma membrane"/>
    <property type="evidence" value="ECO:0007669"/>
    <property type="project" value="UniProtKB-SubCell"/>
</dbReference>
<dbReference type="GO" id="GO:0031505">
    <property type="term" value="P:fungal-type cell wall organization"/>
    <property type="evidence" value="ECO:0007669"/>
    <property type="project" value="TreeGrafter"/>
</dbReference>
<gene>
    <name evidence="12" type="ORF">C8A03DRAFT_30522</name>
</gene>
<comment type="function">
    <text evidence="9">Splits internally a 1,3-beta-glucan molecule and transfers the newly generated reducing end (the donor) to the non-reducing end of another 1,3-beta-glucan molecule (the acceptor) forming a 1,3-beta linkage, resulting in the elongation of 1,3-beta-glucan chains in the cell wall.</text>
</comment>
<dbReference type="Gene3D" id="3.30.450.40">
    <property type="match status" value="1"/>
</dbReference>
<dbReference type="InterPro" id="IPR029016">
    <property type="entry name" value="GAF-like_dom_sf"/>
</dbReference>
<organism evidence="12 13">
    <name type="scientific">Achaetomium macrosporum</name>
    <dbReference type="NCBI Taxonomy" id="79813"/>
    <lineage>
        <taxon>Eukaryota</taxon>
        <taxon>Fungi</taxon>
        <taxon>Dikarya</taxon>
        <taxon>Ascomycota</taxon>
        <taxon>Pezizomycotina</taxon>
        <taxon>Sordariomycetes</taxon>
        <taxon>Sordariomycetidae</taxon>
        <taxon>Sordariales</taxon>
        <taxon>Chaetomiaceae</taxon>
        <taxon>Achaetomium</taxon>
    </lineage>
</organism>
<evidence type="ECO:0000259" key="11">
    <source>
        <dbReference type="Pfam" id="PF13185"/>
    </source>
</evidence>
<evidence type="ECO:0000313" key="13">
    <source>
        <dbReference type="Proteomes" id="UP001303760"/>
    </source>
</evidence>
<evidence type="ECO:0000256" key="2">
    <source>
        <dbReference type="ARBA" id="ARBA00007528"/>
    </source>
</evidence>
<dbReference type="EMBL" id="MU860024">
    <property type="protein sequence ID" value="KAK4241303.1"/>
    <property type="molecule type" value="Genomic_DNA"/>
</dbReference>
<evidence type="ECO:0000256" key="4">
    <source>
        <dbReference type="ARBA" id="ARBA00022679"/>
    </source>
</evidence>
<dbReference type="EC" id="2.4.1.-" evidence="9"/>
<protein>
    <recommendedName>
        <fullName evidence="9">1,3-beta-glucanosyltransferase</fullName>
        <ecNumber evidence="9">2.4.1.-</ecNumber>
    </recommendedName>
</protein>
<keyword evidence="7" id="KW-0325">Glycoprotein</keyword>
<proteinExistence type="inferred from homology"/>
<evidence type="ECO:0000256" key="9">
    <source>
        <dbReference type="RuleBase" id="RU361209"/>
    </source>
</evidence>
<dbReference type="AlphaFoldDB" id="A0AAN7CFT3"/>
<comment type="subcellular location">
    <subcellularLocation>
        <location evidence="1 9">Cell membrane</location>
        <topology evidence="1 9">Lipid-anchor</topology>
        <topology evidence="1 9">GPI-anchor</topology>
    </subcellularLocation>
</comment>
<dbReference type="InterPro" id="IPR003018">
    <property type="entry name" value="GAF"/>
</dbReference>
<dbReference type="SUPFAM" id="SSF55781">
    <property type="entry name" value="GAF domain-like"/>
    <property type="match status" value="1"/>
</dbReference>
<reference evidence="12" key="2">
    <citation type="submission" date="2023-05" db="EMBL/GenBank/DDBJ databases">
        <authorList>
            <consortium name="Lawrence Berkeley National Laboratory"/>
            <person name="Steindorff A."/>
            <person name="Hensen N."/>
            <person name="Bonometti L."/>
            <person name="Westerberg I."/>
            <person name="Brannstrom I.O."/>
            <person name="Guillou S."/>
            <person name="Cros-Aarteil S."/>
            <person name="Calhoun S."/>
            <person name="Haridas S."/>
            <person name="Kuo A."/>
            <person name="Mondo S."/>
            <person name="Pangilinan J."/>
            <person name="Riley R."/>
            <person name="Labutti K."/>
            <person name="Andreopoulos B."/>
            <person name="Lipzen A."/>
            <person name="Chen C."/>
            <person name="Yanf M."/>
            <person name="Daum C."/>
            <person name="Ng V."/>
            <person name="Clum A."/>
            <person name="Ohm R."/>
            <person name="Martin F."/>
            <person name="Silar P."/>
            <person name="Natvig D."/>
            <person name="Lalanne C."/>
            <person name="Gautier V."/>
            <person name="Ament-Velasquez S.L."/>
            <person name="Kruys A."/>
            <person name="Hutchinson M.I."/>
            <person name="Powell A.J."/>
            <person name="Barry K."/>
            <person name="Miller A.N."/>
            <person name="Grigoriev I.V."/>
            <person name="Debuchy R."/>
            <person name="Gladieux P."/>
            <person name="Thoren M.H."/>
            <person name="Johannesson H."/>
        </authorList>
    </citation>
    <scope>NUCLEOTIDE SEQUENCE</scope>
    <source>
        <strain evidence="12">CBS 532.94</strain>
    </source>
</reference>
<dbReference type="GO" id="GO:0098552">
    <property type="term" value="C:side of membrane"/>
    <property type="evidence" value="ECO:0007669"/>
    <property type="project" value="UniProtKB-KW"/>
</dbReference>